<dbReference type="InterPro" id="IPR029045">
    <property type="entry name" value="ClpP/crotonase-like_dom_sf"/>
</dbReference>
<dbReference type="InterPro" id="IPR041489">
    <property type="entry name" value="PDZ_6"/>
</dbReference>
<dbReference type="InterPro" id="IPR001478">
    <property type="entry name" value="PDZ"/>
</dbReference>
<dbReference type="GO" id="GO:0008236">
    <property type="term" value="F:serine-type peptidase activity"/>
    <property type="evidence" value="ECO:0007669"/>
    <property type="project" value="InterPro"/>
</dbReference>
<dbReference type="GO" id="GO:0007165">
    <property type="term" value="P:signal transduction"/>
    <property type="evidence" value="ECO:0007669"/>
    <property type="project" value="TreeGrafter"/>
</dbReference>
<dbReference type="SUPFAM" id="SSF52096">
    <property type="entry name" value="ClpP/crotonase"/>
    <property type="match status" value="1"/>
</dbReference>
<dbReference type="Pfam" id="PF03572">
    <property type="entry name" value="Peptidase_S41"/>
    <property type="match status" value="1"/>
</dbReference>
<dbReference type="Gene3D" id="3.90.226.10">
    <property type="entry name" value="2-enoyl-CoA Hydratase, Chain A, domain 1"/>
    <property type="match status" value="1"/>
</dbReference>
<dbReference type="Pfam" id="PF17820">
    <property type="entry name" value="PDZ_6"/>
    <property type="match status" value="1"/>
</dbReference>
<dbReference type="CDD" id="cd06782">
    <property type="entry name" value="cpPDZ_CPP-like"/>
    <property type="match status" value="1"/>
</dbReference>
<dbReference type="SMART" id="SM00245">
    <property type="entry name" value="TSPc"/>
    <property type="match status" value="1"/>
</dbReference>
<name>A0A381PRU6_9ZZZZ</name>
<protein>
    <recommendedName>
        <fullName evidence="1">PDZ domain-containing protein</fullName>
    </recommendedName>
</protein>
<dbReference type="GO" id="GO:0004175">
    <property type="term" value="F:endopeptidase activity"/>
    <property type="evidence" value="ECO:0007669"/>
    <property type="project" value="TreeGrafter"/>
</dbReference>
<dbReference type="PROSITE" id="PS50106">
    <property type="entry name" value="PDZ"/>
    <property type="match status" value="1"/>
</dbReference>
<evidence type="ECO:0000313" key="2">
    <source>
        <dbReference type="EMBL" id="SUZ69752.1"/>
    </source>
</evidence>
<dbReference type="AlphaFoldDB" id="A0A381PRU6"/>
<dbReference type="PANTHER" id="PTHR32060">
    <property type="entry name" value="TAIL-SPECIFIC PROTEASE"/>
    <property type="match status" value="1"/>
</dbReference>
<proteinExistence type="predicted"/>
<sequence length="388" mass="42129">MTRNSRLVVLFVSVPILTFALLGGYLRNTLAQEDVYRHLQIFEDVVTLISENYVEVVEYDELMQGAMRGLSSGLDGKSSYLTKQEVTLFEQDIPLPEGQTGLTLTNEYYPRVVAAKDGTPAEIAGLMPGDYVRNINGESTRNISLLSATRLLRGEPGSKVSLTILRGNAMEPHTVELTFTIAEASEMLTKMVSPGVGYLRIPTFEQTNPSEAASTIDTLMMTGTESLIIDLRGTAEGALKTGYEIAELFVPAGIMSIRESRGESREVISVDKDGRYLALRLVILINSGTSGPAELFAAALATNQRATLIGTQSQGQTADQRLVKLPDGSGLWLSWTHYLTPDGEPIHGHGLEPFIIAEEPFVEFGSNPPDDDQGLAKALDYLENGPAS</sequence>
<dbReference type="Gene3D" id="3.30.750.44">
    <property type="match status" value="1"/>
</dbReference>
<dbReference type="InterPro" id="IPR036034">
    <property type="entry name" value="PDZ_sf"/>
</dbReference>
<reference evidence="2" key="1">
    <citation type="submission" date="2018-05" db="EMBL/GenBank/DDBJ databases">
        <authorList>
            <person name="Lanie J.A."/>
            <person name="Ng W.-L."/>
            <person name="Kazmierczak K.M."/>
            <person name="Andrzejewski T.M."/>
            <person name="Davidsen T.M."/>
            <person name="Wayne K.J."/>
            <person name="Tettelin H."/>
            <person name="Glass J.I."/>
            <person name="Rusch D."/>
            <person name="Podicherti R."/>
            <person name="Tsui H.-C.T."/>
            <person name="Winkler M.E."/>
        </authorList>
    </citation>
    <scope>NUCLEOTIDE SEQUENCE</scope>
</reference>
<feature type="domain" description="PDZ" evidence="1">
    <location>
        <begin position="85"/>
        <end position="153"/>
    </location>
</feature>
<dbReference type="SUPFAM" id="SSF50156">
    <property type="entry name" value="PDZ domain-like"/>
    <property type="match status" value="1"/>
</dbReference>
<dbReference type="Gene3D" id="2.30.42.10">
    <property type="match status" value="1"/>
</dbReference>
<gene>
    <name evidence="2" type="ORF">METZ01_LOCUS22606</name>
</gene>
<evidence type="ECO:0000259" key="1">
    <source>
        <dbReference type="PROSITE" id="PS50106"/>
    </source>
</evidence>
<dbReference type="SMART" id="SM00228">
    <property type="entry name" value="PDZ"/>
    <property type="match status" value="1"/>
</dbReference>
<organism evidence="2">
    <name type="scientific">marine metagenome</name>
    <dbReference type="NCBI Taxonomy" id="408172"/>
    <lineage>
        <taxon>unclassified sequences</taxon>
        <taxon>metagenomes</taxon>
        <taxon>ecological metagenomes</taxon>
    </lineage>
</organism>
<dbReference type="EMBL" id="UINC01001071">
    <property type="protein sequence ID" value="SUZ69752.1"/>
    <property type="molecule type" value="Genomic_DNA"/>
</dbReference>
<dbReference type="InterPro" id="IPR005151">
    <property type="entry name" value="Tail-specific_protease"/>
</dbReference>
<dbReference type="GO" id="GO:0030288">
    <property type="term" value="C:outer membrane-bounded periplasmic space"/>
    <property type="evidence" value="ECO:0007669"/>
    <property type="project" value="TreeGrafter"/>
</dbReference>
<dbReference type="PANTHER" id="PTHR32060:SF30">
    <property type="entry name" value="CARBOXY-TERMINAL PROCESSING PROTEASE CTPA"/>
    <property type="match status" value="1"/>
</dbReference>
<accession>A0A381PRU6</accession>
<dbReference type="GO" id="GO:0006508">
    <property type="term" value="P:proteolysis"/>
    <property type="evidence" value="ECO:0007669"/>
    <property type="project" value="InterPro"/>
</dbReference>
<dbReference type="CDD" id="cd06567">
    <property type="entry name" value="Peptidase_S41"/>
    <property type="match status" value="1"/>
</dbReference>